<feature type="region of interest" description="Disordered" evidence="1">
    <location>
        <begin position="1"/>
        <end position="40"/>
    </location>
</feature>
<dbReference type="PROSITE" id="PS50086">
    <property type="entry name" value="TBC_RABGAP"/>
    <property type="match status" value="1"/>
</dbReference>
<evidence type="ECO:0000259" key="2">
    <source>
        <dbReference type="PROSITE" id="PS50086"/>
    </source>
</evidence>
<feature type="compositionally biased region" description="Low complexity" evidence="1">
    <location>
        <begin position="191"/>
        <end position="213"/>
    </location>
</feature>
<evidence type="ECO:0000313" key="4">
    <source>
        <dbReference type="Proteomes" id="UP000807025"/>
    </source>
</evidence>
<feature type="compositionally biased region" description="Low complexity" evidence="1">
    <location>
        <begin position="284"/>
        <end position="293"/>
    </location>
</feature>
<feature type="region of interest" description="Disordered" evidence="1">
    <location>
        <begin position="395"/>
        <end position="422"/>
    </location>
</feature>
<reference evidence="3" key="1">
    <citation type="submission" date="2020-11" db="EMBL/GenBank/DDBJ databases">
        <authorList>
            <consortium name="DOE Joint Genome Institute"/>
            <person name="Ahrendt S."/>
            <person name="Riley R."/>
            <person name="Andreopoulos W."/>
            <person name="Labutti K."/>
            <person name="Pangilinan J."/>
            <person name="Ruiz-Duenas F.J."/>
            <person name="Barrasa J.M."/>
            <person name="Sanchez-Garcia M."/>
            <person name="Camarero S."/>
            <person name="Miyauchi S."/>
            <person name="Serrano A."/>
            <person name="Linde D."/>
            <person name="Babiker R."/>
            <person name="Drula E."/>
            <person name="Ayuso-Fernandez I."/>
            <person name="Pacheco R."/>
            <person name="Padilla G."/>
            <person name="Ferreira P."/>
            <person name="Barriuso J."/>
            <person name="Kellner H."/>
            <person name="Castanera R."/>
            <person name="Alfaro M."/>
            <person name="Ramirez L."/>
            <person name="Pisabarro A.G."/>
            <person name="Kuo A."/>
            <person name="Tritt A."/>
            <person name="Lipzen A."/>
            <person name="He G."/>
            <person name="Yan M."/>
            <person name="Ng V."/>
            <person name="Cullen D."/>
            <person name="Martin F."/>
            <person name="Rosso M.-N."/>
            <person name="Henrissat B."/>
            <person name="Hibbett D."/>
            <person name="Martinez A.T."/>
            <person name="Grigoriev I.V."/>
        </authorList>
    </citation>
    <scope>NUCLEOTIDE SEQUENCE</scope>
    <source>
        <strain evidence="3">ATCC 90797</strain>
    </source>
</reference>
<sequence>MESPELVLLPPTPLKFSHSASRTTPSPVSTASSSRVSKVEDRLSSETTIFTIYSMYGEDDHAGKAIARWSASAHPETISDQKPSDSVLSPSPHLPSINNSMPPRRSLPQSGRYLSTELAYFDPDSPKVPPTRTSSLGMLPAVSVPNTPLPYSPGGLAAGAQARRPASYDPSSHPEPLSYGERTSIGQTFRTSEATTSSSSEPGLSSFSPSRGSSHSRESYHSGKASSMYHTPNHELPPVPPTVSRHATPPPAISFSRPSTPPRQPSPHVRLQTPQSSPLKHPASSPSSKVSLVPSEGEDVDAFHVRSTYAQLEVSGVKGDGFDEGVERTRARVGNSRASQHLADQAIGDGSEKVRDINPKEIELLSSLDRYGFFTIPSHDRLVLLPSAPLLKRLSPIPQGPTDHPPQAKTLSSVPPPPPPVRETARIAKWQRMLQPGTRDEGQNIASWRIKPNKEHKVVERTYKGIPDRWRGAAWELLMSRFTGTGRRELERWASEYRDVMEKPSTYDIQIDLDVPRTISGHIMFRTRYGAGQRSLFHVLHCFSLHCEQCGYVQGMGPIAATLLCYFDPAHVYAALIRLHDTYQMHTIFSPGFPGLLEAIYVQERITEQMMPHVYAAFKRHMISTTSYATKWYITLFANSVPFQTQLRLWDVFLLEGHDVFIAVSVAIVWVYRDHIMSSAANFETVLSLLSSFFVPEDENALLLWIGKVLGDKRLRANIRKWRAEWQQLVKTGKDSTALL</sequence>
<dbReference type="GO" id="GO:0031267">
    <property type="term" value="F:small GTPase binding"/>
    <property type="evidence" value="ECO:0007669"/>
    <property type="project" value="TreeGrafter"/>
</dbReference>
<proteinExistence type="predicted"/>
<dbReference type="OrthoDB" id="294251at2759"/>
<dbReference type="Pfam" id="PF00566">
    <property type="entry name" value="RabGAP-TBC"/>
    <property type="match status" value="1"/>
</dbReference>
<feature type="domain" description="Rab-GAP TBC" evidence="2">
    <location>
        <begin position="465"/>
        <end position="657"/>
    </location>
</feature>
<dbReference type="InterPro" id="IPR035969">
    <property type="entry name" value="Rab-GAP_TBC_sf"/>
</dbReference>
<feature type="compositionally biased region" description="Polar residues" evidence="1">
    <location>
        <begin position="96"/>
        <end position="109"/>
    </location>
</feature>
<comment type="caution">
    <text evidence="3">The sequence shown here is derived from an EMBL/GenBank/DDBJ whole genome shotgun (WGS) entry which is preliminary data.</text>
</comment>
<evidence type="ECO:0000313" key="3">
    <source>
        <dbReference type="EMBL" id="KAF9490725.1"/>
    </source>
</evidence>
<name>A0A9P5ZQ97_PLEER</name>
<dbReference type="GO" id="GO:0005096">
    <property type="term" value="F:GTPase activator activity"/>
    <property type="evidence" value="ECO:0007669"/>
    <property type="project" value="TreeGrafter"/>
</dbReference>
<dbReference type="AlphaFoldDB" id="A0A9P5ZQ97"/>
<dbReference type="EMBL" id="MU154634">
    <property type="protein sequence ID" value="KAF9490725.1"/>
    <property type="molecule type" value="Genomic_DNA"/>
</dbReference>
<accession>A0A9P5ZQ97</accession>
<evidence type="ECO:0000256" key="1">
    <source>
        <dbReference type="SAM" id="MobiDB-lite"/>
    </source>
</evidence>
<protein>
    <submittedName>
        <fullName evidence="3">RabGAP/TBC</fullName>
    </submittedName>
</protein>
<dbReference type="PANTHER" id="PTHR47219:SF9">
    <property type="entry name" value="GTPASE ACTIVATING PROTEIN AND CENTROSOME-ASSOCIATED, ISOFORM B"/>
    <property type="match status" value="1"/>
</dbReference>
<dbReference type="FunFam" id="1.10.8.270:FF:000023">
    <property type="entry name" value="TBC domain-containing protein C1778.09"/>
    <property type="match status" value="1"/>
</dbReference>
<dbReference type="SUPFAM" id="SSF47923">
    <property type="entry name" value="Ypt/Rab-GAP domain of gyp1p"/>
    <property type="match status" value="2"/>
</dbReference>
<feature type="region of interest" description="Disordered" evidence="1">
    <location>
        <begin position="73"/>
        <end position="109"/>
    </location>
</feature>
<dbReference type="Gene3D" id="1.10.472.80">
    <property type="entry name" value="Ypt/Rab-GAP domain of gyp1p, domain 3"/>
    <property type="match status" value="1"/>
</dbReference>
<dbReference type="Gene3D" id="1.10.8.270">
    <property type="entry name" value="putative rabgap domain of human tbc1 domain family member 14 like domains"/>
    <property type="match status" value="1"/>
</dbReference>
<dbReference type="InterPro" id="IPR050302">
    <property type="entry name" value="Rab_GAP_TBC_domain"/>
</dbReference>
<dbReference type="Proteomes" id="UP000807025">
    <property type="component" value="Unassembled WGS sequence"/>
</dbReference>
<feature type="compositionally biased region" description="Low complexity" evidence="1">
    <location>
        <begin position="19"/>
        <end position="36"/>
    </location>
</feature>
<dbReference type="SMART" id="SM00164">
    <property type="entry name" value="TBC"/>
    <property type="match status" value="1"/>
</dbReference>
<organism evidence="3 4">
    <name type="scientific">Pleurotus eryngii</name>
    <name type="common">Boletus of the steppes</name>
    <dbReference type="NCBI Taxonomy" id="5323"/>
    <lineage>
        <taxon>Eukaryota</taxon>
        <taxon>Fungi</taxon>
        <taxon>Dikarya</taxon>
        <taxon>Basidiomycota</taxon>
        <taxon>Agaricomycotina</taxon>
        <taxon>Agaricomycetes</taxon>
        <taxon>Agaricomycetidae</taxon>
        <taxon>Agaricales</taxon>
        <taxon>Pleurotineae</taxon>
        <taxon>Pleurotaceae</taxon>
        <taxon>Pleurotus</taxon>
    </lineage>
</organism>
<dbReference type="PANTHER" id="PTHR47219">
    <property type="entry name" value="RAB GTPASE-ACTIVATING PROTEIN 1-LIKE"/>
    <property type="match status" value="1"/>
</dbReference>
<dbReference type="InterPro" id="IPR000195">
    <property type="entry name" value="Rab-GAP-TBC_dom"/>
</dbReference>
<keyword evidence="4" id="KW-1185">Reference proteome</keyword>
<feature type="region of interest" description="Disordered" evidence="1">
    <location>
        <begin position="153"/>
        <end position="293"/>
    </location>
</feature>
<gene>
    <name evidence="3" type="ORF">BDN71DRAFT_1453905</name>
</gene>